<evidence type="ECO:0000313" key="10">
    <source>
        <dbReference type="EMBL" id="OPB72505.1"/>
    </source>
</evidence>
<feature type="domain" description="L,D-TPase catalytic" evidence="9">
    <location>
        <begin position="147"/>
        <end position="270"/>
    </location>
</feature>
<gene>
    <name evidence="10" type="ORF">BAY32_13220</name>
</gene>
<evidence type="ECO:0000256" key="3">
    <source>
        <dbReference type="ARBA" id="ARBA00022679"/>
    </source>
</evidence>
<dbReference type="GO" id="GO:0071972">
    <property type="term" value="F:peptidoglycan L,D-transpeptidase activity"/>
    <property type="evidence" value="ECO:0007669"/>
    <property type="project" value="TreeGrafter"/>
</dbReference>
<comment type="caution">
    <text evidence="10">The sequence shown here is derived from an EMBL/GenBank/DDBJ whole genome shotgun (WGS) entry which is preliminary data.</text>
</comment>
<evidence type="ECO:0000313" key="11">
    <source>
        <dbReference type="Proteomes" id="UP000190816"/>
    </source>
</evidence>
<dbReference type="GO" id="GO:0008360">
    <property type="term" value="P:regulation of cell shape"/>
    <property type="evidence" value="ECO:0007669"/>
    <property type="project" value="UniProtKB-UniRule"/>
</dbReference>
<feature type="region of interest" description="Disordered" evidence="8">
    <location>
        <begin position="24"/>
        <end position="54"/>
    </location>
</feature>
<sequence>MKKSFKLAGLVMISAIVLQCKKQNETVSSTPDHTDTTSTVVEDPKQEKDSVEVPKKDSIVKPERPKVSIKSNSDYSAWPMKGNDSLRKVFLNTYKGEELHNILALNRLDRKNMGQADTLIVPNKLESNFLAYSPFPEYVEAMSSIPKIAFFSYPIQAYALYENGKLVKWGPTSMGSKAHQTTRGLHFTNWKGKEIISTVSDEWKLKWNFNIANHEGIGWHQYSMPGYPASHSCLRLLEEDAKWMYDWGEQWVLNKGGATVRAKGNPVIVYGDYPWGQRRPWKKLMDDPKANDISEEQLTEIVTPFLAEIKKQQDNRVKVLDEVKKEKEQAKQQQDTAKPKTTIYD</sequence>
<dbReference type="GO" id="GO:0018104">
    <property type="term" value="P:peptidoglycan-protein cross-linking"/>
    <property type="evidence" value="ECO:0007669"/>
    <property type="project" value="TreeGrafter"/>
</dbReference>
<feature type="active site" description="Nucleophile" evidence="7">
    <location>
        <position position="233"/>
    </location>
</feature>
<dbReference type="CDD" id="cd16913">
    <property type="entry name" value="YkuD_like"/>
    <property type="match status" value="1"/>
</dbReference>
<keyword evidence="6 7" id="KW-0961">Cell wall biogenesis/degradation</keyword>
<evidence type="ECO:0000256" key="8">
    <source>
        <dbReference type="SAM" id="MobiDB-lite"/>
    </source>
</evidence>
<dbReference type="InterPro" id="IPR005490">
    <property type="entry name" value="LD_TPept_cat_dom"/>
</dbReference>
<evidence type="ECO:0000256" key="1">
    <source>
        <dbReference type="ARBA" id="ARBA00004752"/>
    </source>
</evidence>
<dbReference type="GO" id="GO:0071555">
    <property type="term" value="P:cell wall organization"/>
    <property type="evidence" value="ECO:0007669"/>
    <property type="project" value="UniProtKB-UniRule"/>
</dbReference>
<feature type="compositionally biased region" description="Basic and acidic residues" evidence="8">
    <location>
        <begin position="42"/>
        <end position="54"/>
    </location>
</feature>
<dbReference type="PROSITE" id="PS52029">
    <property type="entry name" value="LD_TPASE"/>
    <property type="match status" value="1"/>
</dbReference>
<organism evidence="10 11">
    <name type="scientific">Elizabethkingia ursingii</name>
    <dbReference type="NCBI Taxonomy" id="1756150"/>
    <lineage>
        <taxon>Bacteria</taxon>
        <taxon>Pseudomonadati</taxon>
        <taxon>Bacteroidota</taxon>
        <taxon>Flavobacteriia</taxon>
        <taxon>Flavobacteriales</taxon>
        <taxon>Weeksellaceae</taxon>
        <taxon>Elizabethkingia</taxon>
    </lineage>
</organism>
<dbReference type="Pfam" id="PF03734">
    <property type="entry name" value="YkuD"/>
    <property type="match status" value="1"/>
</dbReference>
<dbReference type="Gene3D" id="2.40.440.10">
    <property type="entry name" value="L,D-transpeptidase catalytic domain-like"/>
    <property type="match status" value="1"/>
</dbReference>
<dbReference type="Proteomes" id="UP000190816">
    <property type="component" value="Unassembled WGS sequence"/>
</dbReference>
<comment type="pathway">
    <text evidence="1 7">Cell wall biogenesis; peptidoglycan biosynthesis.</text>
</comment>
<feature type="active site" description="Proton donor/acceptor" evidence="7">
    <location>
        <position position="220"/>
    </location>
</feature>
<evidence type="ECO:0000256" key="5">
    <source>
        <dbReference type="ARBA" id="ARBA00022984"/>
    </source>
</evidence>
<accession>A0AAJ3NA77</accession>
<dbReference type="GO" id="GO:0016740">
    <property type="term" value="F:transferase activity"/>
    <property type="evidence" value="ECO:0007669"/>
    <property type="project" value="UniProtKB-KW"/>
</dbReference>
<protein>
    <recommendedName>
        <fullName evidence="9">L,D-TPase catalytic domain-containing protein</fullName>
    </recommendedName>
</protein>
<feature type="compositionally biased region" description="Low complexity" evidence="8">
    <location>
        <begin position="26"/>
        <end position="41"/>
    </location>
</feature>
<evidence type="ECO:0000256" key="4">
    <source>
        <dbReference type="ARBA" id="ARBA00022960"/>
    </source>
</evidence>
<comment type="similarity">
    <text evidence="2">Belongs to the YkuD family.</text>
</comment>
<keyword evidence="3" id="KW-0808">Transferase</keyword>
<dbReference type="GO" id="GO:0005576">
    <property type="term" value="C:extracellular region"/>
    <property type="evidence" value="ECO:0007669"/>
    <property type="project" value="TreeGrafter"/>
</dbReference>
<dbReference type="KEGG" id="ego:BBD34_17820"/>
<dbReference type="SUPFAM" id="SSF141523">
    <property type="entry name" value="L,D-transpeptidase catalytic domain-like"/>
    <property type="match status" value="1"/>
</dbReference>
<dbReference type="AlphaFoldDB" id="A0AAJ3NA77"/>
<name>A0AAJ3NA77_9FLAO</name>
<evidence type="ECO:0000256" key="7">
    <source>
        <dbReference type="PROSITE-ProRule" id="PRU01373"/>
    </source>
</evidence>
<evidence type="ECO:0000259" key="9">
    <source>
        <dbReference type="PROSITE" id="PS52029"/>
    </source>
</evidence>
<proteinExistence type="inferred from homology"/>
<evidence type="ECO:0000256" key="2">
    <source>
        <dbReference type="ARBA" id="ARBA00005992"/>
    </source>
</evidence>
<reference evidence="10 11" key="1">
    <citation type="submission" date="2016-06" db="EMBL/GenBank/DDBJ databases">
        <authorList>
            <person name="Nicholson A.C."/>
        </authorList>
    </citation>
    <scope>NUCLEOTIDE SEQUENCE [LARGE SCALE GENOMIC DNA]</scope>
    <source>
        <strain evidence="10 11">G4123</strain>
    </source>
</reference>
<dbReference type="RefSeq" id="WP_078405078.1">
    <property type="nucleotide sequence ID" value="NZ_CP016377.1"/>
</dbReference>
<dbReference type="EMBL" id="MAIC01000017">
    <property type="protein sequence ID" value="OPB72505.1"/>
    <property type="molecule type" value="Genomic_DNA"/>
</dbReference>
<evidence type="ECO:0000256" key="6">
    <source>
        <dbReference type="ARBA" id="ARBA00023316"/>
    </source>
</evidence>
<keyword evidence="5 7" id="KW-0573">Peptidoglycan synthesis</keyword>
<feature type="region of interest" description="Disordered" evidence="8">
    <location>
        <begin position="323"/>
        <end position="345"/>
    </location>
</feature>
<dbReference type="InterPro" id="IPR038063">
    <property type="entry name" value="Transpep_catalytic_dom"/>
</dbReference>
<dbReference type="PANTHER" id="PTHR30582:SF2">
    <property type="entry name" value="L,D-TRANSPEPTIDASE YCIB-RELATED"/>
    <property type="match status" value="1"/>
</dbReference>
<keyword evidence="4 7" id="KW-0133">Cell shape</keyword>
<dbReference type="PANTHER" id="PTHR30582">
    <property type="entry name" value="L,D-TRANSPEPTIDASE"/>
    <property type="match status" value="1"/>
</dbReference>
<dbReference type="InterPro" id="IPR050979">
    <property type="entry name" value="LD-transpeptidase"/>
</dbReference>